<proteinExistence type="predicted"/>
<dbReference type="SUPFAM" id="SSF57180">
    <property type="entry name" value="Cellulose-binding domain"/>
    <property type="match status" value="1"/>
</dbReference>
<keyword evidence="1" id="KW-0436">Ligase</keyword>
<protein>
    <recommendedName>
        <fullName evidence="6">CBM1 domain-containing protein</fullName>
    </recommendedName>
</protein>
<dbReference type="PROSITE" id="PS51164">
    <property type="entry name" value="CBM1_2"/>
    <property type="match status" value="1"/>
</dbReference>
<gene>
    <name evidence="7" type="ORF">CCMP2556_LOCUS4431</name>
</gene>
<evidence type="ECO:0000256" key="4">
    <source>
        <dbReference type="ARBA" id="ARBA00022840"/>
    </source>
</evidence>
<feature type="compositionally biased region" description="Low complexity" evidence="5">
    <location>
        <begin position="613"/>
        <end position="629"/>
    </location>
</feature>
<dbReference type="EMBL" id="CAXAMN010001814">
    <property type="protein sequence ID" value="CAK8996388.1"/>
    <property type="molecule type" value="Genomic_DNA"/>
</dbReference>
<evidence type="ECO:0000256" key="2">
    <source>
        <dbReference type="ARBA" id="ARBA00022729"/>
    </source>
</evidence>
<keyword evidence="8" id="KW-1185">Reference proteome</keyword>
<sequence>MLTSGTLRTDTPAADAIGYRQVLDYFTRPNASEDDVESFTAFLRRFAAASRNYAKYQMQWFMKDFSFMWVLANPANPEEVGAKLHDLCRLRKSSFLSKASQDKVEREMQAEQASAMAWTFKSDLEEGDLPKQEQAVLLSRADQCTRRVPQAERQQLPLLSSFVLESGVNVGKVYWFGRHRKWGWGNPLGKLHRQGLQLFGANGWQVIKEDDDSVLPAFCWPARQASHFPARSSSEDLPLIRPFPQEFTRRLDNKASLAKLLSAGGCHDIHPDTWDAQIFLKEPPVSTESEVFFLKHSLGVKGTGVNVYRRAALMSRLNALGPKGCEPFVVQRCVAPPALRNGRKWVIRAHALLHGKTDGRLCLFLHNEMISLEYGQVYTEQPEVKAAHVSNSAKIKYLPKPELVQDDSLIQQLRSLTQRLFASVLEHVPRGPFTPKEAELCQIFGLDVILDGMGKAWLLEVNDYPAIASGTMEHVDLRVYTNLVRDVLRLVVLPKVDGTVSALGGWHPIKLPAAPAVAAKPSALALDDECTLEECALDALQRRARTFELPPPSEVETAPDDENLKPDDASAPAESPKETADVGVEDAPAPESSNDAEVNGAQAEGSVGSSNGTTSKAPSNASNSSATVSQDVDADSKANVTGNNTNASVNVEANCAEAYAQCGGIGWKGATCCKGGRLCHEEVTIANIPTTTTTTTNKDPEHCQLGYQQCGGLTTSGVPFIGKPCCEGGYYCTEVNENYKQCEPPKKGGPHFVYKPSEQLKKPSDAPLFTFYVYRAESDDEDYVTNVNVANLPRVMWYLHNEVVWQTPRKFNISRIYRHKISTRATAPLFALGMNFGVRFAYDSAQCTGPWNCDLNFEKYGYFVGCNNLGQFPFPTYKIYYDDAKWYTLPGPCSSNTFADCCYPPGPHVASPSLASLATNTYFSTRPVNVQEQSAHFDRC</sequence>
<dbReference type="Gene3D" id="3.40.50.300">
    <property type="entry name" value="P-loop containing nucleotide triphosphate hydrolases"/>
    <property type="match status" value="1"/>
</dbReference>
<dbReference type="PANTHER" id="PTHR12241">
    <property type="entry name" value="TUBULIN POLYGLUTAMYLASE"/>
    <property type="match status" value="1"/>
</dbReference>
<dbReference type="InterPro" id="IPR004344">
    <property type="entry name" value="TTL/TTLL_fam"/>
</dbReference>
<dbReference type="SMART" id="SM00236">
    <property type="entry name" value="fCBD"/>
    <property type="match status" value="2"/>
</dbReference>
<dbReference type="InterPro" id="IPR035971">
    <property type="entry name" value="CBD_sf"/>
</dbReference>
<keyword evidence="2" id="KW-0732">Signal</keyword>
<dbReference type="Proteomes" id="UP001642484">
    <property type="component" value="Unassembled WGS sequence"/>
</dbReference>
<dbReference type="Gene3D" id="3.30.470.20">
    <property type="entry name" value="ATP-grasp fold, B domain"/>
    <property type="match status" value="1"/>
</dbReference>
<evidence type="ECO:0000259" key="6">
    <source>
        <dbReference type="PROSITE" id="PS51164"/>
    </source>
</evidence>
<evidence type="ECO:0000256" key="3">
    <source>
        <dbReference type="ARBA" id="ARBA00022741"/>
    </source>
</evidence>
<organism evidence="7 8">
    <name type="scientific">Durusdinium trenchii</name>
    <dbReference type="NCBI Taxonomy" id="1381693"/>
    <lineage>
        <taxon>Eukaryota</taxon>
        <taxon>Sar</taxon>
        <taxon>Alveolata</taxon>
        <taxon>Dinophyceae</taxon>
        <taxon>Suessiales</taxon>
        <taxon>Symbiodiniaceae</taxon>
        <taxon>Durusdinium</taxon>
    </lineage>
</organism>
<name>A0ABP0I1B1_9DINO</name>
<evidence type="ECO:0000313" key="8">
    <source>
        <dbReference type="Proteomes" id="UP001642484"/>
    </source>
</evidence>
<keyword evidence="4" id="KW-0067">ATP-binding</keyword>
<feature type="region of interest" description="Disordered" evidence="5">
    <location>
        <begin position="546"/>
        <end position="640"/>
    </location>
</feature>
<comment type="caution">
    <text evidence="7">The sequence shown here is derived from an EMBL/GenBank/DDBJ whole genome shotgun (WGS) entry which is preliminary data.</text>
</comment>
<reference evidence="7 8" key="1">
    <citation type="submission" date="2024-02" db="EMBL/GenBank/DDBJ databases">
        <authorList>
            <person name="Chen Y."/>
            <person name="Shah S."/>
            <person name="Dougan E. K."/>
            <person name="Thang M."/>
            <person name="Chan C."/>
        </authorList>
    </citation>
    <scope>NUCLEOTIDE SEQUENCE [LARGE SCALE GENOMIC DNA]</scope>
</reference>
<dbReference type="Pfam" id="PF00734">
    <property type="entry name" value="CBM_1"/>
    <property type="match status" value="1"/>
</dbReference>
<keyword evidence="3" id="KW-0547">Nucleotide-binding</keyword>
<dbReference type="Pfam" id="PF01715">
    <property type="entry name" value="IPPT"/>
    <property type="match status" value="1"/>
</dbReference>
<accession>A0ABP0I1B1</accession>
<dbReference type="InterPro" id="IPR000254">
    <property type="entry name" value="CBD"/>
</dbReference>
<dbReference type="InterPro" id="IPR027417">
    <property type="entry name" value="P-loop_NTPase"/>
</dbReference>
<evidence type="ECO:0000256" key="1">
    <source>
        <dbReference type="ARBA" id="ARBA00022598"/>
    </source>
</evidence>
<evidence type="ECO:0000256" key="5">
    <source>
        <dbReference type="SAM" id="MobiDB-lite"/>
    </source>
</evidence>
<dbReference type="Pfam" id="PF03133">
    <property type="entry name" value="TTL"/>
    <property type="match status" value="1"/>
</dbReference>
<feature type="domain" description="CBM1" evidence="6">
    <location>
        <begin position="702"/>
        <end position="743"/>
    </location>
</feature>
<evidence type="ECO:0000313" key="7">
    <source>
        <dbReference type="EMBL" id="CAK8996388.1"/>
    </source>
</evidence>